<comment type="caution">
    <text evidence="3">The sequence shown here is derived from an EMBL/GenBank/DDBJ whole genome shotgun (WGS) entry which is preliminary data.</text>
</comment>
<keyword evidence="2" id="KW-1134">Transmembrane beta strand</keyword>
<keyword evidence="2" id="KW-0732">Signal</keyword>
<dbReference type="EMBL" id="JAJGAK010000001">
    <property type="protein sequence ID" value="MCC8361799.1"/>
    <property type="molecule type" value="Genomic_DNA"/>
</dbReference>
<dbReference type="RefSeq" id="WP_230525448.1">
    <property type="nucleotide sequence ID" value="NZ_JAJGAK010000001.1"/>
</dbReference>
<name>A0ABS8JDX0_9GAMM</name>
<keyword evidence="2" id="KW-0449">Lipoprotein</keyword>
<dbReference type="InterPro" id="IPR003423">
    <property type="entry name" value="OMP_efflux"/>
</dbReference>
<feature type="signal peptide" evidence="2">
    <location>
        <begin position="1"/>
        <end position="18"/>
    </location>
</feature>
<dbReference type="PANTHER" id="PTHR30203:SF25">
    <property type="entry name" value="OUTER MEMBRANE PROTEIN-RELATED"/>
    <property type="match status" value="1"/>
</dbReference>
<comment type="similarity">
    <text evidence="1 2">Belongs to the outer membrane factor (OMF) (TC 1.B.17) family.</text>
</comment>
<dbReference type="Pfam" id="PF02321">
    <property type="entry name" value="OEP"/>
    <property type="match status" value="2"/>
</dbReference>
<dbReference type="Gene3D" id="1.20.1600.10">
    <property type="entry name" value="Outer membrane efflux proteins (OEP)"/>
    <property type="match status" value="1"/>
</dbReference>
<keyword evidence="2" id="KW-0564">Palmitate</keyword>
<evidence type="ECO:0000256" key="2">
    <source>
        <dbReference type="RuleBase" id="RU362097"/>
    </source>
</evidence>
<dbReference type="InterPro" id="IPR010131">
    <property type="entry name" value="MdtP/NodT-like"/>
</dbReference>
<dbReference type="SUPFAM" id="SSF56954">
    <property type="entry name" value="Outer membrane efflux proteins (OEP)"/>
    <property type="match status" value="1"/>
</dbReference>
<protein>
    <submittedName>
        <fullName evidence="3">Efflux transporter outer membrane subunit</fullName>
    </submittedName>
</protein>
<dbReference type="NCBIfam" id="TIGR01845">
    <property type="entry name" value="outer_NodT"/>
    <property type="match status" value="1"/>
</dbReference>
<dbReference type="Proteomes" id="UP001165293">
    <property type="component" value="Unassembled WGS sequence"/>
</dbReference>
<sequence length="486" mass="52026">MVIPARLALTALSVALLAACTVGPDYVRPTPQEPAAFARAPTAAELASLPEAAPAGDAFWERFGDAQLTALVEEALNANHDLRIALSRYDRANALLRGARFDQIPTITAQANASEANLSADQAPGLSSDARDGIKSYDAGVVAAWELDLWGRVRRNVESNRANVEANAHELAALQVAIVGDVARSYFELRGLQERLRVARNNAENQRETLRLVKVRYDAGRGTEFDTSRANAQLEATLANVPALEAQVAFAQHRIAVLTGQTPDALIAELDPPVPLPALPERIDAGTPGDLLRRRPDVAAAEQRLHSATARIGVVTADLFPRFTLGGLLGTQAGDAGALFEGGSATGLVALGIDWSFLDAGRVRARIAAADADAEGELARYRQIVLLALEDTENALIRQARARTEDQHREQAAIDSTNAARIARVRYEAGAVDLFEVLDAERQQLEAQDAFAAARTRSAVSVVALYRALAGGWPGKMPLREKIANN</sequence>
<dbReference type="PANTHER" id="PTHR30203">
    <property type="entry name" value="OUTER MEMBRANE CATION EFFLUX PROTEIN"/>
    <property type="match status" value="1"/>
</dbReference>
<reference evidence="3" key="1">
    <citation type="submission" date="2021-10" db="EMBL/GenBank/DDBJ databases">
        <authorList>
            <person name="Lyu M."/>
            <person name="Wang X."/>
            <person name="Meng X."/>
            <person name="Xu K."/>
        </authorList>
    </citation>
    <scope>NUCLEOTIDE SEQUENCE</scope>
    <source>
        <strain evidence="3">A6</strain>
    </source>
</reference>
<accession>A0ABS8JDX0</accession>
<keyword evidence="4" id="KW-1185">Reference proteome</keyword>
<comment type="subcellular location">
    <subcellularLocation>
        <location evidence="2">Cell outer membrane</location>
        <topology evidence="2">Lipid-anchor</topology>
    </subcellularLocation>
</comment>
<dbReference type="Gene3D" id="2.20.200.10">
    <property type="entry name" value="Outer membrane efflux proteins (OEP)"/>
    <property type="match status" value="1"/>
</dbReference>
<evidence type="ECO:0000313" key="3">
    <source>
        <dbReference type="EMBL" id="MCC8361799.1"/>
    </source>
</evidence>
<feature type="chain" id="PRO_5044989328" evidence="2">
    <location>
        <begin position="19"/>
        <end position="486"/>
    </location>
</feature>
<dbReference type="PROSITE" id="PS51257">
    <property type="entry name" value="PROKAR_LIPOPROTEIN"/>
    <property type="match status" value="1"/>
</dbReference>
<evidence type="ECO:0000256" key="1">
    <source>
        <dbReference type="ARBA" id="ARBA00007613"/>
    </source>
</evidence>
<keyword evidence="2" id="KW-0812">Transmembrane</keyword>
<gene>
    <name evidence="3" type="ORF">LK996_01710</name>
</gene>
<proteinExistence type="inferred from homology"/>
<keyword evidence="2" id="KW-0472">Membrane</keyword>
<evidence type="ECO:0000313" key="4">
    <source>
        <dbReference type="Proteomes" id="UP001165293"/>
    </source>
</evidence>
<organism evidence="3 4">
    <name type="scientific">Noviluteimonas lactosilytica</name>
    <dbReference type="NCBI Taxonomy" id="2888523"/>
    <lineage>
        <taxon>Bacteria</taxon>
        <taxon>Pseudomonadati</taxon>
        <taxon>Pseudomonadota</taxon>
        <taxon>Gammaproteobacteria</taxon>
        <taxon>Lysobacterales</taxon>
        <taxon>Lysobacteraceae</taxon>
        <taxon>Noviluteimonas</taxon>
    </lineage>
</organism>